<organism evidence="2 3">
    <name type="scientific">Actinia tenebrosa</name>
    <name type="common">Australian red waratah sea anemone</name>
    <dbReference type="NCBI Taxonomy" id="6105"/>
    <lineage>
        <taxon>Eukaryota</taxon>
        <taxon>Metazoa</taxon>
        <taxon>Cnidaria</taxon>
        <taxon>Anthozoa</taxon>
        <taxon>Hexacorallia</taxon>
        <taxon>Actiniaria</taxon>
        <taxon>Actiniidae</taxon>
        <taxon>Actinia</taxon>
    </lineage>
</organism>
<dbReference type="RefSeq" id="XP_031569855.1">
    <property type="nucleotide sequence ID" value="XM_031713995.1"/>
</dbReference>
<sequence>MPSSIITGAALFLLAHAFLADAGYNACEYSELTKCNNVFMSSFKLPVLQQTVGGVYCHGFQVYANCLSASLCFGKFLDLSRFMILQHMIMDKTLNVCPLHNLWSLKNTVQANKKYRKKIDQIIAVDADDYADCAAKIHRDCTSQMAKDLASNDKMCFGVENFLQCYENHKNSCKAKIYKHFLNTVKKVAKTLVKMFKERKGVMPNC</sequence>
<dbReference type="OrthoDB" id="5972687at2759"/>
<dbReference type="AlphaFoldDB" id="A0A6P8IUK5"/>
<name>A0A6P8IUK5_ACTTE</name>
<feature type="chain" id="PRO_5044653239" evidence="1">
    <location>
        <begin position="23"/>
        <end position="206"/>
    </location>
</feature>
<gene>
    <name evidence="3 4 5" type="primary">LOC116304288</name>
</gene>
<evidence type="ECO:0000256" key="1">
    <source>
        <dbReference type="SAM" id="SignalP"/>
    </source>
</evidence>
<keyword evidence="1" id="KW-0732">Signal</keyword>
<evidence type="ECO:0000313" key="5">
    <source>
        <dbReference type="RefSeq" id="XP_031569857.1"/>
    </source>
</evidence>
<dbReference type="KEGG" id="aten:116304288"/>
<keyword evidence="2" id="KW-1185">Reference proteome</keyword>
<dbReference type="RefSeq" id="XP_031569856.1">
    <property type="nucleotide sequence ID" value="XM_031713996.1"/>
</dbReference>
<dbReference type="GeneID" id="116304288"/>
<evidence type="ECO:0000313" key="3">
    <source>
        <dbReference type="RefSeq" id="XP_031569855.1"/>
    </source>
</evidence>
<proteinExistence type="predicted"/>
<accession>A0A6P8IUK5</accession>
<feature type="signal peptide" evidence="1">
    <location>
        <begin position="1"/>
        <end position="22"/>
    </location>
</feature>
<evidence type="ECO:0000313" key="4">
    <source>
        <dbReference type="RefSeq" id="XP_031569856.1"/>
    </source>
</evidence>
<protein>
    <submittedName>
        <fullName evidence="3 4">Uncharacterized protein LOC116304288</fullName>
    </submittedName>
</protein>
<dbReference type="RefSeq" id="XP_031569857.1">
    <property type="nucleotide sequence ID" value="XM_031713997.1"/>
</dbReference>
<evidence type="ECO:0000313" key="2">
    <source>
        <dbReference type="Proteomes" id="UP000515163"/>
    </source>
</evidence>
<dbReference type="Proteomes" id="UP000515163">
    <property type="component" value="Unplaced"/>
</dbReference>
<reference evidence="3 4" key="1">
    <citation type="submission" date="2025-04" db="UniProtKB">
        <authorList>
            <consortium name="RefSeq"/>
        </authorList>
    </citation>
    <scope>IDENTIFICATION</scope>
    <source>
        <tissue evidence="3 4">Tentacle</tissue>
    </source>
</reference>